<comment type="caution">
    <text evidence="3">The sequence shown here is derived from an EMBL/GenBank/DDBJ whole genome shotgun (WGS) entry which is preliminary data.</text>
</comment>
<feature type="domain" description="C2 NT-type" evidence="2">
    <location>
        <begin position="3"/>
        <end position="150"/>
    </location>
</feature>
<sequence length="345" mass="38115">MNPLIPKGRKPKFELVLKIYDLNNVPLVAGTSHVRWHLPSSTSVEHRGHTATSSIKDNKVTWEYSKTLTVRIVVDKSNNLTETLLQFEVIQDYSAGGRGEKIMLGELKLNLAEYVDESESADCEDGVVRRYLMQESKINSTLKIGIAMKQIEGDRNFVAPPLKTVPVFGGIAGIMAGDSAKQDDQGAAMPTISKGGDFNDLQDLYRQSISASLAAPAGEYTAEECIEDIFNGGDGWKGGWASTQSKSKPKTKQTDHTAYHFHRHSRHNSEISLKSQSTVKGPSRFGHKHSSSQDMRHNSGISTLRDPLSSESSDSWRGGFRPALGVNEFDMREDLASWKMPTMNT</sequence>
<dbReference type="PROSITE" id="PS51840">
    <property type="entry name" value="C2_NT"/>
    <property type="match status" value="1"/>
</dbReference>
<dbReference type="PANTHER" id="PTHR21456">
    <property type="entry name" value="FAMILY WITH SEQUENCE SIMILARITY 102"/>
    <property type="match status" value="1"/>
</dbReference>
<organism evidence="3 4">
    <name type="scientific">Calycina marina</name>
    <dbReference type="NCBI Taxonomy" id="1763456"/>
    <lineage>
        <taxon>Eukaryota</taxon>
        <taxon>Fungi</taxon>
        <taxon>Dikarya</taxon>
        <taxon>Ascomycota</taxon>
        <taxon>Pezizomycotina</taxon>
        <taxon>Leotiomycetes</taxon>
        <taxon>Helotiales</taxon>
        <taxon>Pezizellaceae</taxon>
        <taxon>Calycina</taxon>
    </lineage>
</organism>
<feature type="compositionally biased region" description="Polar residues" evidence="1">
    <location>
        <begin position="270"/>
        <end position="280"/>
    </location>
</feature>
<proteinExistence type="predicted"/>
<dbReference type="InterPro" id="IPR039931">
    <property type="entry name" value="EEIG1/2-like"/>
</dbReference>
<evidence type="ECO:0000313" key="4">
    <source>
        <dbReference type="Proteomes" id="UP000887226"/>
    </source>
</evidence>
<accession>A0A9P7YYS1</accession>
<dbReference type="OrthoDB" id="3365224at2759"/>
<dbReference type="Proteomes" id="UP000887226">
    <property type="component" value="Unassembled WGS sequence"/>
</dbReference>
<evidence type="ECO:0000313" key="3">
    <source>
        <dbReference type="EMBL" id="KAG9241730.1"/>
    </source>
</evidence>
<dbReference type="EMBL" id="MU254164">
    <property type="protein sequence ID" value="KAG9241730.1"/>
    <property type="molecule type" value="Genomic_DNA"/>
</dbReference>
<gene>
    <name evidence="3" type="ORF">BJ878DRAFT_519095</name>
</gene>
<evidence type="ECO:0000256" key="1">
    <source>
        <dbReference type="SAM" id="MobiDB-lite"/>
    </source>
</evidence>
<dbReference type="AlphaFoldDB" id="A0A9P7YYS1"/>
<feature type="region of interest" description="Disordered" evidence="1">
    <location>
        <begin position="262"/>
        <end position="320"/>
    </location>
</feature>
<protein>
    <submittedName>
        <fullName evidence="3">N-terminal C2 in EEIG1 and EHBP1 proteins-domain-containing protein</fullName>
    </submittedName>
</protein>
<dbReference type="InterPro" id="IPR019448">
    <property type="entry name" value="NT-C2"/>
</dbReference>
<dbReference type="PANTHER" id="PTHR21456:SF1">
    <property type="entry name" value="C2 NT-TYPE DOMAIN-CONTAINING PROTEIN"/>
    <property type="match status" value="1"/>
</dbReference>
<dbReference type="Pfam" id="PF10358">
    <property type="entry name" value="NT-C2"/>
    <property type="match status" value="1"/>
</dbReference>
<evidence type="ECO:0000259" key="2">
    <source>
        <dbReference type="PROSITE" id="PS51840"/>
    </source>
</evidence>
<keyword evidence="4" id="KW-1185">Reference proteome</keyword>
<reference evidence="3" key="1">
    <citation type="journal article" date="2021" name="IMA Fungus">
        <title>Genomic characterization of three marine fungi, including Emericellopsis atlantica sp. nov. with signatures of a generalist lifestyle and marine biomass degradation.</title>
        <authorList>
            <person name="Hagestad O.C."/>
            <person name="Hou L."/>
            <person name="Andersen J.H."/>
            <person name="Hansen E.H."/>
            <person name="Altermark B."/>
            <person name="Li C."/>
            <person name="Kuhnert E."/>
            <person name="Cox R.J."/>
            <person name="Crous P.W."/>
            <person name="Spatafora J.W."/>
            <person name="Lail K."/>
            <person name="Amirebrahimi M."/>
            <person name="Lipzen A."/>
            <person name="Pangilinan J."/>
            <person name="Andreopoulos W."/>
            <person name="Hayes R.D."/>
            <person name="Ng V."/>
            <person name="Grigoriev I.V."/>
            <person name="Jackson S.A."/>
            <person name="Sutton T.D.S."/>
            <person name="Dobson A.D.W."/>
            <person name="Rama T."/>
        </authorList>
    </citation>
    <scope>NUCLEOTIDE SEQUENCE</scope>
    <source>
        <strain evidence="3">TRa3180A</strain>
    </source>
</reference>
<name>A0A9P7YYS1_9HELO</name>